<evidence type="ECO:0000256" key="6">
    <source>
        <dbReference type="ARBA" id="ARBA00023136"/>
    </source>
</evidence>
<accession>A0A545AW00</accession>
<dbReference type="OrthoDB" id="9808602at2"/>
<evidence type="ECO:0000256" key="4">
    <source>
        <dbReference type="ARBA" id="ARBA00022692"/>
    </source>
</evidence>
<comment type="similarity">
    <text evidence="2">Belongs to the bacterial sugar transferase family.</text>
</comment>
<dbReference type="Proteomes" id="UP000317982">
    <property type="component" value="Unassembled WGS sequence"/>
</dbReference>
<name>A0A545AW00_9ACTN</name>
<keyword evidence="5 7" id="KW-1133">Transmembrane helix</keyword>
<dbReference type="InterPro" id="IPR003362">
    <property type="entry name" value="Bact_transf"/>
</dbReference>
<evidence type="ECO:0000256" key="7">
    <source>
        <dbReference type="SAM" id="Phobius"/>
    </source>
</evidence>
<evidence type="ECO:0000256" key="1">
    <source>
        <dbReference type="ARBA" id="ARBA00004141"/>
    </source>
</evidence>
<dbReference type="EMBL" id="VIRS01000004">
    <property type="protein sequence ID" value="TQS45500.1"/>
    <property type="molecule type" value="Genomic_DNA"/>
</dbReference>
<dbReference type="AlphaFoldDB" id="A0A545AW00"/>
<proteinExistence type="inferred from homology"/>
<evidence type="ECO:0000256" key="3">
    <source>
        <dbReference type="ARBA" id="ARBA00022679"/>
    </source>
</evidence>
<dbReference type="InterPro" id="IPR017475">
    <property type="entry name" value="EPS_sugar_tfrase"/>
</dbReference>
<evidence type="ECO:0000313" key="10">
    <source>
        <dbReference type="Proteomes" id="UP000317982"/>
    </source>
</evidence>
<comment type="caution">
    <text evidence="9">The sequence shown here is derived from an EMBL/GenBank/DDBJ whole genome shotgun (WGS) entry which is preliminary data.</text>
</comment>
<dbReference type="InParanoid" id="A0A545AW00"/>
<evidence type="ECO:0000256" key="2">
    <source>
        <dbReference type="ARBA" id="ARBA00006464"/>
    </source>
</evidence>
<feature type="domain" description="Bacterial sugar transferase" evidence="8">
    <location>
        <begin position="292"/>
        <end position="477"/>
    </location>
</feature>
<keyword evidence="6 7" id="KW-0472">Membrane</keyword>
<evidence type="ECO:0000313" key="9">
    <source>
        <dbReference type="EMBL" id="TQS45500.1"/>
    </source>
</evidence>
<dbReference type="GO" id="GO:0016780">
    <property type="term" value="F:phosphotransferase activity, for other substituted phosphate groups"/>
    <property type="evidence" value="ECO:0007669"/>
    <property type="project" value="TreeGrafter"/>
</dbReference>
<evidence type="ECO:0000259" key="8">
    <source>
        <dbReference type="Pfam" id="PF02397"/>
    </source>
</evidence>
<feature type="transmembrane region" description="Helical" evidence="7">
    <location>
        <begin position="63"/>
        <end position="83"/>
    </location>
</feature>
<dbReference type="GO" id="GO:0016020">
    <property type="term" value="C:membrane"/>
    <property type="evidence" value="ECO:0007669"/>
    <property type="project" value="UniProtKB-SubCell"/>
</dbReference>
<comment type="subcellular location">
    <subcellularLocation>
        <location evidence="1">Membrane</location>
        <topology evidence="1">Multi-pass membrane protein</topology>
    </subcellularLocation>
</comment>
<dbReference type="Pfam" id="PF02397">
    <property type="entry name" value="Bac_transf"/>
    <property type="match status" value="1"/>
</dbReference>
<keyword evidence="10" id="KW-1185">Reference proteome</keyword>
<protein>
    <submittedName>
        <fullName evidence="9">Exopolysaccharide biosynthesis polyprenyl glycosylphosphotransferase</fullName>
    </submittedName>
</protein>
<dbReference type="NCBIfam" id="TIGR03025">
    <property type="entry name" value="EPS_sugtrans"/>
    <property type="match status" value="1"/>
</dbReference>
<keyword evidence="3 9" id="KW-0808">Transferase</keyword>
<dbReference type="RefSeq" id="WP_142703673.1">
    <property type="nucleotide sequence ID" value="NZ_VIRS01000004.1"/>
</dbReference>
<reference evidence="9 10" key="1">
    <citation type="submission" date="2019-07" db="EMBL/GenBank/DDBJ databases">
        <title>Cryptosporangium phraense sp. nov., isolated from plant litter.</title>
        <authorList>
            <person name="Suriyachadkun C."/>
        </authorList>
    </citation>
    <scope>NUCLEOTIDE SEQUENCE [LARGE SCALE GENOMIC DNA]</scope>
    <source>
        <strain evidence="9 10">A-T 5661</strain>
    </source>
</reference>
<evidence type="ECO:0000256" key="5">
    <source>
        <dbReference type="ARBA" id="ARBA00022989"/>
    </source>
</evidence>
<dbReference type="PANTHER" id="PTHR30576:SF10">
    <property type="entry name" value="SLL5057 PROTEIN"/>
    <property type="match status" value="1"/>
</dbReference>
<keyword evidence="4 7" id="KW-0812">Transmembrane</keyword>
<feature type="transmembrane region" description="Helical" evidence="7">
    <location>
        <begin position="37"/>
        <end position="57"/>
    </location>
</feature>
<sequence>MTAEQVTDTLVLSRIAESLDAPSVAIAADRQDALRRAAVAACDAAAAVATALVLGWLVDSLPLREALAVPAAWTLTAWSIGAYHRRRLKIRLSDVRALLLTTVVLWALIGVCSAALPLTGTRPLMLIAVPVTALGVGVGRTALTRLTPVGSALAAAPVVVYGPQEAVGRYCAAVSRDPRAPIVAAACVTDREWGSLPPGLPAIDVDPDRAVDAVVEAVRSTGADTVVVAGACDPDALRRLSWRLEEHAVGLAVTPLWPVSPDRVTVRAYGDATLVEVAPPRYDGARLAVRSLADRLIAATALIALSPLILGLAATVKLTSPGPVFFSQLRTGRGGRRFRLLKFRTMVAEAEQLKDALADANQYTAGTLFKVRDDPRVTPIGTVLRALSLDELPQLVNVVRGEMALVGPRPTATPPEQMPSDYRRRMLVKPGLTGLWQVSGRSNLPWEEAVRLDLRYVENRSLAMDFDIACRTLPAVLSRDGAY</sequence>
<feature type="transmembrane region" description="Helical" evidence="7">
    <location>
        <begin position="95"/>
        <end position="118"/>
    </location>
</feature>
<gene>
    <name evidence="9" type="ORF">FL583_07090</name>
</gene>
<dbReference type="PANTHER" id="PTHR30576">
    <property type="entry name" value="COLANIC BIOSYNTHESIS UDP-GLUCOSE LIPID CARRIER TRANSFERASE"/>
    <property type="match status" value="1"/>
</dbReference>
<organism evidence="9 10">
    <name type="scientific">Cryptosporangium phraense</name>
    <dbReference type="NCBI Taxonomy" id="2593070"/>
    <lineage>
        <taxon>Bacteria</taxon>
        <taxon>Bacillati</taxon>
        <taxon>Actinomycetota</taxon>
        <taxon>Actinomycetes</taxon>
        <taxon>Cryptosporangiales</taxon>
        <taxon>Cryptosporangiaceae</taxon>
        <taxon>Cryptosporangium</taxon>
    </lineage>
</organism>